<dbReference type="InterPro" id="IPR020846">
    <property type="entry name" value="MFS_dom"/>
</dbReference>
<keyword evidence="5 6" id="KW-0472">Membrane</keyword>
<feature type="transmembrane region" description="Helical" evidence="6">
    <location>
        <begin position="155"/>
        <end position="174"/>
    </location>
</feature>
<protein>
    <submittedName>
        <fullName evidence="8">MFS transporter</fullName>
    </submittedName>
</protein>
<sequence length="396" mass="41839">MKALMYILVIICFMDTFVQLPVVGPYALHLGASSLGAGLAIGMYSLTNMLGNIAAGRWIDRYGGKRVLLIGFILTSAVLLLYSQVNTDTQLIAVRFLHGLAGGLLVPSVFTLISRHVPDERQGKSMALSGAAVGLAAIIGPATGGIMKAKLGFEAPFLTVAALLAIGVLLTIFIPRTAGERSNGVKSSAELAESQPSRLQPESSFRALFAMRPVVQSYIAAFALMFGMGSLTFALPIKTDALEFGGQASGMMLSTFGVVAIMVFMLPTNRLFDRVAPLKLIMLGGGIVIASLLTLSFTTDQTMMYITMGVYGLGYALLFPSMNTLLIRHVSAADKGKAFGMFYAFFSLGVVGGSSGIGYLTSSYDTGLRIAGCVLAGLLIMIVLVGKVQLKVSERV</sequence>
<feature type="transmembrane region" description="Helical" evidence="6">
    <location>
        <begin position="338"/>
        <end position="360"/>
    </location>
</feature>
<dbReference type="EMBL" id="VNJK01000002">
    <property type="protein sequence ID" value="TVX89602.1"/>
    <property type="molecule type" value="Genomic_DNA"/>
</dbReference>
<reference evidence="8 9" key="1">
    <citation type="submission" date="2019-07" db="EMBL/GenBank/DDBJ databases">
        <authorList>
            <person name="Kim J."/>
        </authorList>
    </citation>
    <scope>NUCLEOTIDE SEQUENCE [LARGE SCALE GENOMIC DNA]</scope>
    <source>
        <strain evidence="8 9">N4</strain>
    </source>
</reference>
<evidence type="ECO:0000256" key="6">
    <source>
        <dbReference type="SAM" id="Phobius"/>
    </source>
</evidence>
<feature type="transmembrane region" description="Helical" evidence="6">
    <location>
        <begin position="249"/>
        <end position="266"/>
    </location>
</feature>
<dbReference type="InterPro" id="IPR036259">
    <property type="entry name" value="MFS_trans_sf"/>
</dbReference>
<dbReference type="GO" id="GO:0022857">
    <property type="term" value="F:transmembrane transporter activity"/>
    <property type="evidence" value="ECO:0007669"/>
    <property type="project" value="InterPro"/>
</dbReference>
<keyword evidence="4 6" id="KW-1133">Transmembrane helix</keyword>
<dbReference type="AlphaFoldDB" id="A0A559IPM8"/>
<feature type="domain" description="Major facilitator superfamily (MFS) profile" evidence="7">
    <location>
        <begin position="1"/>
        <end position="389"/>
    </location>
</feature>
<feature type="transmembrane region" description="Helical" evidence="6">
    <location>
        <begin position="125"/>
        <end position="143"/>
    </location>
</feature>
<dbReference type="CDD" id="cd17325">
    <property type="entry name" value="MFS_MdtG_SLC18_like"/>
    <property type="match status" value="1"/>
</dbReference>
<dbReference type="SUPFAM" id="SSF103473">
    <property type="entry name" value="MFS general substrate transporter"/>
    <property type="match status" value="1"/>
</dbReference>
<dbReference type="GO" id="GO:0005886">
    <property type="term" value="C:plasma membrane"/>
    <property type="evidence" value="ECO:0007669"/>
    <property type="project" value="UniProtKB-SubCell"/>
</dbReference>
<keyword evidence="3 6" id="KW-0812">Transmembrane</keyword>
<evidence type="ECO:0000256" key="1">
    <source>
        <dbReference type="ARBA" id="ARBA00004651"/>
    </source>
</evidence>
<evidence type="ECO:0000256" key="5">
    <source>
        <dbReference type="ARBA" id="ARBA00023136"/>
    </source>
</evidence>
<feature type="transmembrane region" description="Helical" evidence="6">
    <location>
        <begin position="34"/>
        <end position="55"/>
    </location>
</feature>
<comment type="caution">
    <text evidence="8">The sequence shown here is derived from an EMBL/GenBank/DDBJ whole genome shotgun (WGS) entry which is preliminary data.</text>
</comment>
<comment type="subcellular location">
    <subcellularLocation>
        <location evidence="1">Cell membrane</location>
        <topology evidence="1">Multi-pass membrane protein</topology>
    </subcellularLocation>
</comment>
<feature type="transmembrane region" description="Helical" evidence="6">
    <location>
        <begin position="67"/>
        <end position="85"/>
    </location>
</feature>
<dbReference type="Proteomes" id="UP000318102">
    <property type="component" value="Unassembled WGS sequence"/>
</dbReference>
<dbReference type="OrthoDB" id="9793283at2"/>
<gene>
    <name evidence="8" type="ORF">FPZ44_17665</name>
</gene>
<accession>A0A559IPM8</accession>
<feature type="transmembrane region" description="Helical" evidence="6">
    <location>
        <begin position="366"/>
        <end position="386"/>
    </location>
</feature>
<dbReference type="PROSITE" id="PS50850">
    <property type="entry name" value="MFS"/>
    <property type="match status" value="1"/>
</dbReference>
<dbReference type="InterPro" id="IPR052714">
    <property type="entry name" value="MFS_Exporter"/>
</dbReference>
<evidence type="ECO:0000256" key="3">
    <source>
        <dbReference type="ARBA" id="ARBA00022692"/>
    </source>
</evidence>
<name>A0A559IPM8_9BACL</name>
<dbReference type="Pfam" id="PF07690">
    <property type="entry name" value="MFS_1"/>
    <property type="match status" value="1"/>
</dbReference>
<evidence type="ECO:0000313" key="9">
    <source>
        <dbReference type="Proteomes" id="UP000318102"/>
    </source>
</evidence>
<dbReference type="InterPro" id="IPR011701">
    <property type="entry name" value="MFS"/>
</dbReference>
<evidence type="ECO:0000256" key="4">
    <source>
        <dbReference type="ARBA" id="ARBA00022989"/>
    </source>
</evidence>
<evidence type="ECO:0000256" key="2">
    <source>
        <dbReference type="ARBA" id="ARBA00022448"/>
    </source>
</evidence>
<dbReference type="Gene3D" id="1.20.1250.20">
    <property type="entry name" value="MFS general substrate transporter like domains"/>
    <property type="match status" value="1"/>
</dbReference>
<evidence type="ECO:0000313" key="8">
    <source>
        <dbReference type="EMBL" id="TVX89602.1"/>
    </source>
</evidence>
<organism evidence="8 9">
    <name type="scientific">Paenibacillus agilis</name>
    <dbReference type="NCBI Taxonomy" id="3020863"/>
    <lineage>
        <taxon>Bacteria</taxon>
        <taxon>Bacillati</taxon>
        <taxon>Bacillota</taxon>
        <taxon>Bacilli</taxon>
        <taxon>Bacillales</taxon>
        <taxon>Paenibacillaceae</taxon>
        <taxon>Paenibacillus</taxon>
    </lineage>
</organism>
<proteinExistence type="predicted"/>
<feature type="transmembrane region" description="Helical" evidence="6">
    <location>
        <begin position="7"/>
        <end position="28"/>
    </location>
</feature>
<evidence type="ECO:0000259" key="7">
    <source>
        <dbReference type="PROSITE" id="PS50850"/>
    </source>
</evidence>
<keyword evidence="2" id="KW-0813">Transport</keyword>
<feature type="transmembrane region" description="Helical" evidence="6">
    <location>
        <begin position="278"/>
        <end position="297"/>
    </location>
</feature>
<feature type="transmembrane region" description="Helical" evidence="6">
    <location>
        <begin position="303"/>
        <end position="326"/>
    </location>
</feature>
<feature type="transmembrane region" description="Helical" evidence="6">
    <location>
        <begin position="91"/>
        <end position="113"/>
    </location>
</feature>
<dbReference type="RefSeq" id="WP_144992244.1">
    <property type="nucleotide sequence ID" value="NZ_VNJK01000002.1"/>
</dbReference>
<keyword evidence="9" id="KW-1185">Reference proteome</keyword>
<dbReference type="PANTHER" id="PTHR23531">
    <property type="entry name" value="QUINOLENE RESISTANCE PROTEIN NORA"/>
    <property type="match status" value="1"/>
</dbReference>
<feature type="transmembrane region" description="Helical" evidence="6">
    <location>
        <begin position="218"/>
        <end position="237"/>
    </location>
</feature>
<dbReference type="PANTHER" id="PTHR23531:SF1">
    <property type="entry name" value="QUINOLENE RESISTANCE PROTEIN NORA"/>
    <property type="match status" value="1"/>
</dbReference>